<gene>
    <name evidence="2" type="ORF">QVH07_09675</name>
</gene>
<sequence>MIRFLCSITLVLLLFACKSHQNLLEDGSTYTNFRGFIPIDPIEYHDEILLSKDGDLYTKDIKVMDSDEIFQFLNNETVLVSIGQVNAEGGISYLPVTVSTKNSSYKVTMDYMKFATLAEVRQDGSFIGFRRVGVGLRLITLLTTNESGINIGDLSSIGLAAKQGSVKGTMMIEVVGIKSREVTTLLPLPSEINQTTIQNAMQALATIKSKIYDEDTELFPQVMAIKPDSTSRRRAPLPDFSDGISDIPEAQPENPSNEHLPMLGNSEGGVESGHPPRQSETDPMNNYGNDILLQIGGSKSTVSKYQNAKNLEKMAFDYLFQKDIDRVIATLDAAERVYPGFHSVYDINRMLKAERSDLSDPDSPKWKEVYSRILNDYPWKLSDEIIERLEEKIGF</sequence>
<evidence type="ECO:0000313" key="3">
    <source>
        <dbReference type="Proteomes" id="UP001171916"/>
    </source>
</evidence>
<evidence type="ECO:0000313" key="2">
    <source>
        <dbReference type="EMBL" id="MDN3204419.1"/>
    </source>
</evidence>
<dbReference type="Proteomes" id="UP001171916">
    <property type="component" value="Unassembled WGS sequence"/>
</dbReference>
<organism evidence="2 3">
    <name type="scientific">Algoriphagus sediminis</name>
    <dbReference type="NCBI Taxonomy" id="3057113"/>
    <lineage>
        <taxon>Bacteria</taxon>
        <taxon>Pseudomonadati</taxon>
        <taxon>Bacteroidota</taxon>
        <taxon>Cytophagia</taxon>
        <taxon>Cytophagales</taxon>
        <taxon>Cyclobacteriaceae</taxon>
        <taxon>Algoriphagus</taxon>
    </lineage>
</organism>
<feature type="region of interest" description="Disordered" evidence="1">
    <location>
        <begin position="227"/>
        <end position="288"/>
    </location>
</feature>
<dbReference type="EMBL" id="JAUEPH010000004">
    <property type="protein sequence ID" value="MDN3204419.1"/>
    <property type="molecule type" value="Genomic_DNA"/>
</dbReference>
<evidence type="ECO:0008006" key="4">
    <source>
        <dbReference type="Google" id="ProtNLM"/>
    </source>
</evidence>
<comment type="caution">
    <text evidence="2">The sequence shown here is derived from an EMBL/GenBank/DDBJ whole genome shotgun (WGS) entry which is preliminary data.</text>
</comment>
<reference evidence="2" key="1">
    <citation type="submission" date="2023-06" db="EMBL/GenBank/DDBJ databases">
        <title>Robiginitalea aurantiacus sp. nov. and Algoriphagus sediminis sp. nov., isolated from coastal sediment.</title>
        <authorList>
            <person name="Zhou Z.Y."/>
            <person name="An J."/>
            <person name="Jia Y.W."/>
            <person name="Du Z.J."/>
        </authorList>
    </citation>
    <scope>NUCLEOTIDE SEQUENCE</scope>
    <source>
        <strain evidence="2">C2-7</strain>
    </source>
</reference>
<dbReference type="RefSeq" id="WP_289999974.1">
    <property type="nucleotide sequence ID" value="NZ_JAUEPH010000004.1"/>
</dbReference>
<accession>A0ABT7YE02</accession>
<name>A0ABT7YE02_9BACT</name>
<dbReference type="PROSITE" id="PS51257">
    <property type="entry name" value="PROKAR_LIPOPROTEIN"/>
    <property type="match status" value="1"/>
</dbReference>
<proteinExistence type="predicted"/>
<protein>
    <recommendedName>
        <fullName evidence="4">Lipoprotein</fullName>
    </recommendedName>
</protein>
<keyword evidence="3" id="KW-1185">Reference proteome</keyword>
<evidence type="ECO:0000256" key="1">
    <source>
        <dbReference type="SAM" id="MobiDB-lite"/>
    </source>
</evidence>